<feature type="compositionally biased region" description="Polar residues" evidence="3">
    <location>
        <begin position="16"/>
        <end position="33"/>
    </location>
</feature>
<name>A0A1L5PAL0_RHIET</name>
<comment type="similarity">
    <text evidence="2">Belongs to the virb1 family.</text>
</comment>
<dbReference type="Pfam" id="PF01464">
    <property type="entry name" value="SLT"/>
    <property type="match status" value="1"/>
</dbReference>
<dbReference type="Proteomes" id="UP000185109">
    <property type="component" value="Plasmid pRsp8C3a"/>
</dbReference>
<dbReference type="AlphaFoldDB" id="A0A1L5PAL0"/>
<accession>A0A1L5PAL0</accession>
<dbReference type="CDD" id="cd00254">
    <property type="entry name" value="LT-like"/>
    <property type="match status" value="1"/>
</dbReference>
<evidence type="ECO:0000313" key="5">
    <source>
        <dbReference type="EMBL" id="APO77144.1"/>
    </source>
</evidence>
<dbReference type="PANTHER" id="PTHR37423">
    <property type="entry name" value="SOLUBLE LYTIC MUREIN TRANSGLYCOSYLASE-RELATED"/>
    <property type="match status" value="1"/>
</dbReference>
<reference evidence="5 6" key="1">
    <citation type="submission" date="2016-09" db="EMBL/GenBank/DDBJ databases">
        <title>The complete genome sequences of Rhizobium gallicum, symbiovars gallicum and phaseoli, symbionts associated to common bean (Phaseolus vulgaris).</title>
        <authorList>
            <person name="Bustos P."/>
            <person name="Santamaria R.I."/>
            <person name="Perez-Carrascal O.M."/>
            <person name="Juarez S."/>
            <person name="Lozano L."/>
            <person name="Martinez-Flores I."/>
            <person name="Martinez-Romero E."/>
            <person name="Cevallos M."/>
            <person name="Romero D."/>
            <person name="Davila G."/>
            <person name="Gonzalez V."/>
        </authorList>
    </citation>
    <scope>NUCLEOTIDE SEQUENCE [LARGE SCALE GENOMIC DNA]</scope>
    <source>
        <strain evidence="5 6">8C-3</strain>
        <plasmid evidence="6">Plasmid prsp8c3a</plasmid>
    </source>
</reference>
<geneLocation type="plasmid" evidence="6">
    <name>prsp8c3a</name>
</geneLocation>
<comment type="similarity">
    <text evidence="1">Belongs to the transglycosylase Slt family.</text>
</comment>
<proteinExistence type="inferred from homology"/>
<feature type="domain" description="Transglycosylase SLT" evidence="4">
    <location>
        <begin position="104"/>
        <end position="199"/>
    </location>
</feature>
<evidence type="ECO:0000259" key="4">
    <source>
        <dbReference type="Pfam" id="PF01464"/>
    </source>
</evidence>
<sequence>MDDGASADAPSSSNSRAVQQEAALTSTRARSEWSSSVLFDTNPATSQRQDKVGQFTRRQAFAATAPRRMSMNFNARQQNMRRMTVAVGLNYSGAGSVRRAQIDRKLFAALFTAMIHRESNFNPNAVSPVGAQGLGQLMPGTARELGVENAFSASENLDGAARYLTSMLDKFGSAELALAAYNAGPGAVQKYGGVPPYRETQQYIADIFHAIGRKPSFAADAPSMPARNIVATRANGSLELASSR</sequence>
<feature type="compositionally biased region" description="Low complexity" evidence="3">
    <location>
        <begin position="1"/>
        <end position="15"/>
    </location>
</feature>
<evidence type="ECO:0000256" key="3">
    <source>
        <dbReference type="SAM" id="MobiDB-lite"/>
    </source>
</evidence>
<feature type="region of interest" description="Disordered" evidence="3">
    <location>
        <begin position="1"/>
        <end position="33"/>
    </location>
</feature>
<keyword evidence="5" id="KW-0614">Plasmid</keyword>
<evidence type="ECO:0000313" key="6">
    <source>
        <dbReference type="Proteomes" id="UP000185109"/>
    </source>
</evidence>
<organism evidence="5 6">
    <name type="scientific">Rhizobium etli 8C-3</name>
    <dbReference type="NCBI Taxonomy" id="538025"/>
    <lineage>
        <taxon>Bacteria</taxon>
        <taxon>Pseudomonadati</taxon>
        <taxon>Pseudomonadota</taxon>
        <taxon>Alphaproteobacteria</taxon>
        <taxon>Hyphomicrobiales</taxon>
        <taxon>Rhizobiaceae</taxon>
        <taxon>Rhizobium/Agrobacterium group</taxon>
        <taxon>Rhizobium</taxon>
    </lineage>
</organism>
<dbReference type="InterPro" id="IPR008258">
    <property type="entry name" value="Transglycosylase_SLT_dom_1"/>
</dbReference>
<dbReference type="PANTHER" id="PTHR37423:SF2">
    <property type="entry name" value="MEMBRANE-BOUND LYTIC MUREIN TRANSGLYCOSYLASE C"/>
    <property type="match status" value="1"/>
</dbReference>
<gene>
    <name evidence="5" type="ORF">AM571_PA00260</name>
</gene>
<dbReference type="InterPro" id="IPR023346">
    <property type="entry name" value="Lysozyme-like_dom_sf"/>
</dbReference>
<evidence type="ECO:0000256" key="2">
    <source>
        <dbReference type="ARBA" id="ARBA00009387"/>
    </source>
</evidence>
<dbReference type="SUPFAM" id="SSF53955">
    <property type="entry name" value="Lysozyme-like"/>
    <property type="match status" value="1"/>
</dbReference>
<protein>
    <submittedName>
        <fullName evidence="5">Lytic transglycosylase-like protein</fullName>
    </submittedName>
</protein>
<dbReference type="Gene3D" id="1.10.530.10">
    <property type="match status" value="1"/>
</dbReference>
<evidence type="ECO:0000256" key="1">
    <source>
        <dbReference type="ARBA" id="ARBA00007734"/>
    </source>
</evidence>
<dbReference type="EMBL" id="CP017242">
    <property type="protein sequence ID" value="APO77144.1"/>
    <property type="molecule type" value="Genomic_DNA"/>
</dbReference>